<sequence length="121" mass="12350">MLQETPTAMAVMLLGELVGVGVDVVEAGTVVVVGVTVGIMVVVGGGVGAIVVVVVVVAGRCDVVSGGVSDVGRGVNIGKSGLSLVQSVPREQSSAVEQIYCDPLDEDRIQEPQSYNERTQV</sequence>
<dbReference type="EMBL" id="VJMJ01000071">
    <property type="protein sequence ID" value="KAF0738596.1"/>
    <property type="molecule type" value="Genomic_DNA"/>
</dbReference>
<organism evidence="2 3">
    <name type="scientific">Aphanomyces euteiches</name>
    <dbReference type="NCBI Taxonomy" id="100861"/>
    <lineage>
        <taxon>Eukaryota</taxon>
        <taxon>Sar</taxon>
        <taxon>Stramenopiles</taxon>
        <taxon>Oomycota</taxon>
        <taxon>Saprolegniomycetes</taxon>
        <taxon>Saprolegniales</taxon>
        <taxon>Verrucalvaceae</taxon>
        <taxon>Aphanomyces</taxon>
    </lineage>
</organism>
<keyword evidence="3" id="KW-1185">Reference proteome</keyword>
<name>A0A6G0XEZ4_9STRA</name>
<keyword evidence="1" id="KW-1133">Transmembrane helix</keyword>
<feature type="transmembrane region" description="Helical" evidence="1">
    <location>
        <begin position="7"/>
        <end position="25"/>
    </location>
</feature>
<dbReference type="AlphaFoldDB" id="A0A6G0XEZ4"/>
<protein>
    <submittedName>
        <fullName evidence="2">Uncharacterized protein</fullName>
    </submittedName>
</protein>
<dbReference type="Proteomes" id="UP000481153">
    <property type="component" value="Unassembled WGS sequence"/>
</dbReference>
<keyword evidence="1" id="KW-0812">Transmembrane</keyword>
<feature type="transmembrane region" description="Helical" evidence="1">
    <location>
        <begin position="31"/>
        <end position="57"/>
    </location>
</feature>
<evidence type="ECO:0000313" key="3">
    <source>
        <dbReference type="Proteomes" id="UP000481153"/>
    </source>
</evidence>
<evidence type="ECO:0000256" key="1">
    <source>
        <dbReference type="SAM" id="Phobius"/>
    </source>
</evidence>
<comment type="caution">
    <text evidence="2">The sequence shown here is derived from an EMBL/GenBank/DDBJ whole genome shotgun (WGS) entry which is preliminary data.</text>
</comment>
<proteinExistence type="predicted"/>
<gene>
    <name evidence="2" type="ORF">Ae201684_005524</name>
</gene>
<reference evidence="2 3" key="1">
    <citation type="submission" date="2019-07" db="EMBL/GenBank/DDBJ databases">
        <title>Genomics analysis of Aphanomyces spp. identifies a new class of oomycete effector associated with host adaptation.</title>
        <authorList>
            <person name="Gaulin E."/>
        </authorList>
    </citation>
    <scope>NUCLEOTIDE SEQUENCE [LARGE SCALE GENOMIC DNA]</scope>
    <source>
        <strain evidence="2 3">ATCC 201684</strain>
    </source>
</reference>
<evidence type="ECO:0000313" key="2">
    <source>
        <dbReference type="EMBL" id="KAF0738596.1"/>
    </source>
</evidence>
<accession>A0A6G0XEZ4</accession>
<keyword evidence="1" id="KW-0472">Membrane</keyword>